<reference evidence="5 6" key="1">
    <citation type="submission" date="2019-11" db="EMBL/GenBank/DDBJ databases">
        <title>Characterization of Elizabethkingia argenteiflava sp. nov., isolated from inner surface of Soybean Pods.</title>
        <authorList>
            <person name="Mo S."/>
        </authorList>
    </citation>
    <scope>NUCLEOTIDE SEQUENCE [LARGE SCALE GENOMIC DNA]</scope>
    <source>
        <strain evidence="5 6">YB22</strain>
    </source>
</reference>
<dbReference type="InterPro" id="IPR036286">
    <property type="entry name" value="LexA/Signal_pep-like_sf"/>
</dbReference>
<keyword evidence="1" id="KW-0805">Transcription regulation</keyword>
<dbReference type="Gene3D" id="2.10.109.10">
    <property type="entry name" value="Umud Fragment, subunit A"/>
    <property type="match status" value="1"/>
</dbReference>
<dbReference type="AlphaFoldDB" id="A0A845PRV3"/>
<dbReference type="InterPro" id="IPR001387">
    <property type="entry name" value="Cro/C1-type_HTH"/>
</dbReference>
<dbReference type="SUPFAM" id="SSF51306">
    <property type="entry name" value="LexA/Signal peptidase"/>
    <property type="match status" value="1"/>
</dbReference>
<accession>A0A845PRV3</accession>
<evidence type="ECO:0000313" key="6">
    <source>
        <dbReference type="Proteomes" id="UP000553459"/>
    </source>
</evidence>
<organism evidence="5 6">
    <name type="scientific">Elizabethkingia argenteiflava</name>
    <dbReference type="NCBI Taxonomy" id="2681556"/>
    <lineage>
        <taxon>Bacteria</taxon>
        <taxon>Pseudomonadati</taxon>
        <taxon>Bacteroidota</taxon>
        <taxon>Flavobacteriia</taxon>
        <taxon>Flavobacteriales</taxon>
        <taxon>Weeksellaceae</taxon>
        <taxon>Elizabethkingia</taxon>
    </lineage>
</organism>
<evidence type="ECO:0000256" key="3">
    <source>
        <dbReference type="ARBA" id="ARBA00023163"/>
    </source>
</evidence>
<protein>
    <recommendedName>
        <fullName evidence="4">HTH cro/C1-type domain-containing protein</fullName>
    </recommendedName>
</protein>
<dbReference type="Proteomes" id="UP000553459">
    <property type="component" value="Unassembled WGS sequence"/>
</dbReference>
<evidence type="ECO:0000256" key="1">
    <source>
        <dbReference type="ARBA" id="ARBA00023015"/>
    </source>
</evidence>
<keyword evidence="6" id="KW-1185">Reference proteome</keyword>
<dbReference type="PROSITE" id="PS50943">
    <property type="entry name" value="HTH_CROC1"/>
    <property type="match status" value="1"/>
</dbReference>
<dbReference type="PANTHER" id="PTHR40661">
    <property type="match status" value="1"/>
</dbReference>
<proteinExistence type="predicted"/>
<keyword evidence="3" id="KW-0804">Transcription</keyword>
<dbReference type="Pfam" id="PF00717">
    <property type="entry name" value="Peptidase_S24"/>
    <property type="match status" value="1"/>
</dbReference>
<dbReference type="InterPro" id="IPR039418">
    <property type="entry name" value="LexA-like"/>
</dbReference>
<dbReference type="PANTHER" id="PTHR40661:SF1">
    <property type="entry name" value="HTH CRO_C1-TYPE DOMAIN-CONTAINING PROTEIN"/>
    <property type="match status" value="1"/>
</dbReference>
<evidence type="ECO:0000313" key="5">
    <source>
        <dbReference type="EMBL" id="NAW50395.1"/>
    </source>
</evidence>
<name>A0A845PRV3_9FLAO</name>
<dbReference type="GO" id="GO:0003677">
    <property type="term" value="F:DNA binding"/>
    <property type="evidence" value="ECO:0007669"/>
    <property type="project" value="UniProtKB-KW"/>
</dbReference>
<dbReference type="InterPro" id="IPR015927">
    <property type="entry name" value="Peptidase_S24_S26A/B/C"/>
</dbReference>
<dbReference type="CDD" id="cd06529">
    <property type="entry name" value="S24_LexA-like"/>
    <property type="match status" value="1"/>
</dbReference>
<dbReference type="InterPro" id="IPR010982">
    <property type="entry name" value="Lambda_DNA-bd_dom_sf"/>
</dbReference>
<feature type="domain" description="HTH cro/C1-type" evidence="4">
    <location>
        <begin position="1"/>
        <end position="47"/>
    </location>
</feature>
<comment type="caution">
    <text evidence="5">The sequence shown here is derived from an EMBL/GenBank/DDBJ whole genome shotgun (WGS) entry which is preliminary data.</text>
</comment>
<dbReference type="SUPFAM" id="SSF47413">
    <property type="entry name" value="lambda repressor-like DNA-binding domains"/>
    <property type="match status" value="1"/>
</dbReference>
<evidence type="ECO:0000259" key="4">
    <source>
        <dbReference type="PROSITE" id="PS50943"/>
    </source>
</evidence>
<dbReference type="CDD" id="cd00093">
    <property type="entry name" value="HTH_XRE"/>
    <property type="match status" value="1"/>
</dbReference>
<keyword evidence="2" id="KW-0238">DNA-binding</keyword>
<gene>
    <name evidence="5" type="ORF">GNY06_02970</name>
</gene>
<sequence>MSRKEFSDKLAISIHTLDAWENGKRNVPTSKVLLIHELFGKSTLVDAKNNSIRSESSIIKEPERQFKYEVYPVPYDDYMMVEYADITTAAGRLGGENLASLPETKRRLVPKEYEKGNYLVITVQGDSMDDGSSISIPNGSEILVREYIRNFGEKLPIRNNLFVIVTNSGTVFKQIIEENDEDKYLLCHSYNPKYKDYKIPFEEIIQIFIFRKIVSFRPYIPEF</sequence>
<dbReference type="EMBL" id="JAAABJ010000290">
    <property type="protein sequence ID" value="NAW50395.1"/>
    <property type="molecule type" value="Genomic_DNA"/>
</dbReference>
<evidence type="ECO:0000256" key="2">
    <source>
        <dbReference type="ARBA" id="ARBA00023125"/>
    </source>
</evidence>